<protein>
    <submittedName>
        <fullName evidence="2">Uncharacterized protein</fullName>
    </submittedName>
</protein>
<dbReference type="AlphaFoldDB" id="A0A9P8D2L1"/>
<gene>
    <name evidence="2" type="ORF">KVV02_007112</name>
</gene>
<evidence type="ECO:0000256" key="1">
    <source>
        <dbReference type="SAM" id="MobiDB-lite"/>
    </source>
</evidence>
<feature type="compositionally biased region" description="Low complexity" evidence="1">
    <location>
        <begin position="149"/>
        <end position="167"/>
    </location>
</feature>
<sequence length="753" mass="81735">MNPFSPSSLCHSASSPTSSPSSSPSSSSSLPPWSLLLPYRSHRPHHRPHRQTGPKTPILPMIALSFSPSSPKVVPRNAIRRNNSTPSVHTITSVIDMAADNSAGVSSRVSMDSYDRSRGLLASPGNAPVLSSSAPARSSCTKYGHKKSSSSPSNLLSPPLAPASTSSSVTLSDASLSLLGSMPAVVLESDVEPLDLPQSEELPRSLKEPGVVASLFSFGRASGSVSSTPAATPPPSPALNAAATKPSRCPSPSTTPPSSPSPSFFARLPSIPRPSPMMPFRAAKKVVTSVTSVGTGLLPSKEQLGSIPVAGRILKHPVMDSTLTYIASKTTHRGGKGLESKAVSPEDVHYRKLNRRLVDQSITLAALAVEKEELSKTVDDEAGDDAFELYLAAIATLMHALPIETCDPLRREVFELQLRNFLQDNELDSMDDQASSKERRRLRRKRHRQHRDQATSLIHEHSLAPREGNSTNFQSQDPRKSPRTRRKDHRARRHRKSNGIVDPGPTLGDTIISTAVESAIRLKQSPIPDVIKTCFKASRIVLSRVDERFRLQERAWELSKQSIEKAIELDEQYAIHELVTETLFATVTGLVKAGIAYKETPGYGSSKALAIEQQLVKETPTPALETKRSRNPQTIIHKKALPSTVPGRRYSVIQEENEDSEKSQSEKEEALNSGLHDSEDSSSSCLTTSDSEEDDYMQDRYDHRNTAETRRPSLLSTAAASLPGPYKEQVQQKIGLFMALKGAASLIMGAPSK</sequence>
<name>A0A9P8D2L1_MORAP</name>
<comment type="caution">
    <text evidence="2">The sequence shown here is derived from an EMBL/GenBank/DDBJ whole genome shotgun (WGS) entry which is preliminary data.</text>
</comment>
<feature type="region of interest" description="Disordered" evidence="1">
    <location>
        <begin position="123"/>
        <end position="167"/>
    </location>
</feature>
<feature type="region of interest" description="Disordered" evidence="1">
    <location>
        <begin position="1"/>
        <end position="57"/>
    </location>
</feature>
<feature type="region of interest" description="Disordered" evidence="1">
    <location>
        <begin position="429"/>
        <end position="506"/>
    </location>
</feature>
<feature type="compositionally biased region" description="Low complexity" evidence="1">
    <location>
        <begin position="1"/>
        <end position="39"/>
    </location>
</feature>
<accession>A0A9P8D2L1</accession>
<organism evidence="2 3">
    <name type="scientific">Mortierella alpina</name>
    <name type="common">Oleaginous fungus</name>
    <name type="synonym">Mortierella renispora</name>
    <dbReference type="NCBI Taxonomy" id="64518"/>
    <lineage>
        <taxon>Eukaryota</taxon>
        <taxon>Fungi</taxon>
        <taxon>Fungi incertae sedis</taxon>
        <taxon>Mucoromycota</taxon>
        <taxon>Mortierellomycotina</taxon>
        <taxon>Mortierellomycetes</taxon>
        <taxon>Mortierellales</taxon>
        <taxon>Mortierellaceae</taxon>
        <taxon>Mortierella</taxon>
    </lineage>
</organism>
<feature type="compositionally biased region" description="Basic and acidic residues" evidence="1">
    <location>
        <begin position="697"/>
        <end position="711"/>
    </location>
</feature>
<feature type="region of interest" description="Disordered" evidence="1">
    <location>
        <begin position="654"/>
        <end position="725"/>
    </location>
</feature>
<feature type="compositionally biased region" description="Basic residues" evidence="1">
    <location>
        <begin position="438"/>
        <end position="450"/>
    </location>
</feature>
<evidence type="ECO:0000313" key="3">
    <source>
        <dbReference type="Proteomes" id="UP000717515"/>
    </source>
</evidence>
<feature type="region of interest" description="Disordered" evidence="1">
    <location>
        <begin position="223"/>
        <end position="270"/>
    </location>
</feature>
<dbReference type="Proteomes" id="UP000717515">
    <property type="component" value="Unassembled WGS sequence"/>
</dbReference>
<evidence type="ECO:0000313" key="2">
    <source>
        <dbReference type="EMBL" id="KAG9327336.1"/>
    </source>
</evidence>
<proteinExistence type="predicted"/>
<reference evidence="2" key="1">
    <citation type="submission" date="2021-07" db="EMBL/GenBank/DDBJ databases">
        <title>Draft genome of Mortierella alpina, strain LL118, isolated from an aspen leaf litter sample.</title>
        <authorList>
            <person name="Yang S."/>
            <person name="Vinatzer B.A."/>
        </authorList>
    </citation>
    <scope>NUCLEOTIDE SEQUENCE</scope>
    <source>
        <strain evidence="2">LL118</strain>
    </source>
</reference>
<dbReference type="EMBL" id="JAIFTL010000006">
    <property type="protein sequence ID" value="KAG9327336.1"/>
    <property type="molecule type" value="Genomic_DNA"/>
</dbReference>
<feature type="region of interest" description="Disordered" evidence="1">
    <location>
        <begin position="620"/>
        <end position="641"/>
    </location>
</feature>
<feature type="compositionally biased region" description="Basic residues" evidence="1">
    <location>
        <begin position="481"/>
        <end position="497"/>
    </location>
</feature>
<feature type="compositionally biased region" description="Basic and acidic residues" evidence="1">
    <location>
        <begin position="660"/>
        <end position="670"/>
    </location>
</feature>
<feature type="compositionally biased region" description="Basic residues" evidence="1">
    <location>
        <begin position="40"/>
        <end position="52"/>
    </location>
</feature>
<feature type="compositionally biased region" description="Polar residues" evidence="1">
    <location>
        <begin position="129"/>
        <end position="141"/>
    </location>
</feature>